<dbReference type="AlphaFoldDB" id="A0A1F7GE24"/>
<dbReference type="EMBL" id="MFZF01000003">
    <property type="protein sequence ID" value="OGK17138.1"/>
    <property type="molecule type" value="Genomic_DNA"/>
</dbReference>
<evidence type="ECO:0000313" key="2">
    <source>
        <dbReference type="Proteomes" id="UP000178372"/>
    </source>
</evidence>
<proteinExistence type="predicted"/>
<name>A0A1F7GE24_9BACT</name>
<dbReference type="Proteomes" id="UP000178372">
    <property type="component" value="Unassembled WGS sequence"/>
</dbReference>
<gene>
    <name evidence="1" type="ORF">A2690_02075</name>
</gene>
<protein>
    <recommendedName>
        <fullName evidence="3">HTH-like domain-containing protein</fullName>
    </recommendedName>
</protein>
<evidence type="ECO:0000313" key="1">
    <source>
        <dbReference type="EMBL" id="OGK17138.1"/>
    </source>
</evidence>
<accession>A0A1F7GE24</accession>
<evidence type="ECO:0008006" key="3">
    <source>
        <dbReference type="Google" id="ProtNLM"/>
    </source>
</evidence>
<comment type="caution">
    <text evidence="1">The sequence shown here is derived from an EMBL/GenBank/DDBJ whole genome shotgun (WGS) entry which is preliminary data.</text>
</comment>
<organism evidence="1 2">
    <name type="scientific">Candidatus Roizmanbacteria bacterium RIFCSPHIGHO2_01_FULL_39_12b</name>
    <dbReference type="NCBI Taxonomy" id="1802030"/>
    <lineage>
        <taxon>Bacteria</taxon>
        <taxon>Candidatus Roizmaniibacteriota</taxon>
    </lineage>
</organism>
<reference evidence="1 2" key="1">
    <citation type="journal article" date="2016" name="Nat. Commun.">
        <title>Thousands of microbial genomes shed light on interconnected biogeochemical processes in an aquifer system.</title>
        <authorList>
            <person name="Anantharaman K."/>
            <person name="Brown C.T."/>
            <person name="Hug L.A."/>
            <person name="Sharon I."/>
            <person name="Castelle C.J."/>
            <person name="Probst A.J."/>
            <person name="Thomas B.C."/>
            <person name="Singh A."/>
            <person name="Wilkins M.J."/>
            <person name="Karaoz U."/>
            <person name="Brodie E.L."/>
            <person name="Williams K.H."/>
            <person name="Hubbard S.S."/>
            <person name="Banfield J.F."/>
        </authorList>
    </citation>
    <scope>NUCLEOTIDE SEQUENCE [LARGE SCALE GENOMIC DNA]</scope>
</reference>
<sequence length="85" mass="10061">MNINHKNIYHHSKKATRDLAVKETIEDTFKVHPAYSHRRLALELKMNKKKMLRIMHTYGLKPPRLWYQKTFTTQSDPIASAIQTV</sequence>